<feature type="region of interest" description="Disordered" evidence="1">
    <location>
        <begin position="82"/>
        <end position="108"/>
    </location>
</feature>
<proteinExistence type="predicted"/>
<name>A0A1I7ZN19_9BILA</name>
<protein>
    <submittedName>
        <fullName evidence="3">Reverse transcriptase domain-containing protein</fullName>
    </submittedName>
</protein>
<evidence type="ECO:0000313" key="2">
    <source>
        <dbReference type="Proteomes" id="UP000095287"/>
    </source>
</evidence>
<sequence length="108" mass="12313">MWANDRRMLIKRLELRLREVCDFRMDSTGERVVDATTSNMLWCNIAKTKMSHIKQSRNSHVLTFLVGQVVMPPVEGLCAYVAEDHKEDGRPPDKIHGREGDSAEDGSK</sequence>
<organism evidence="2 3">
    <name type="scientific">Steinernema glaseri</name>
    <dbReference type="NCBI Taxonomy" id="37863"/>
    <lineage>
        <taxon>Eukaryota</taxon>
        <taxon>Metazoa</taxon>
        <taxon>Ecdysozoa</taxon>
        <taxon>Nematoda</taxon>
        <taxon>Chromadorea</taxon>
        <taxon>Rhabditida</taxon>
        <taxon>Tylenchina</taxon>
        <taxon>Panagrolaimomorpha</taxon>
        <taxon>Strongyloidoidea</taxon>
        <taxon>Steinernematidae</taxon>
        <taxon>Steinernema</taxon>
    </lineage>
</organism>
<evidence type="ECO:0000256" key="1">
    <source>
        <dbReference type="SAM" id="MobiDB-lite"/>
    </source>
</evidence>
<reference evidence="3" key="1">
    <citation type="submission" date="2016-11" db="UniProtKB">
        <authorList>
            <consortium name="WormBaseParasite"/>
        </authorList>
    </citation>
    <scope>IDENTIFICATION</scope>
</reference>
<dbReference type="Proteomes" id="UP000095287">
    <property type="component" value="Unplaced"/>
</dbReference>
<dbReference type="AlphaFoldDB" id="A0A1I7ZN19"/>
<accession>A0A1I7ZN19</accession>
<dbReference type="WBParaSite" id="L893_g28185.t1">
    <property type="protein sequence ID" value="L893_g28185.t1"/>
    <property type="gene ID" value="L893_g28185"/>
</dbReference>
<evidence type="ECO:0000313" key="3">
    <source>
        <dbReference type="WBParaSite" id="L893_g28185.t1"/>
    </source>
</evidence>
<keyword evidence="2" id="KW-1185">Reference proteome</keyword>